<dbReference type="AlphaFoldDB" id="A0A6A7C790"/>
<feature type="region of interest" description="Disordered" evidence="5">
    <location>
        <begin position="1125"/>
        <end position="1207"/>
    </location>
</feature>
<name>A0A6A7C790_9PEZI</name>
<reference evidence="8" key="1">
    <citation type="journal article" date="2020" name="Stud. Mycol.">
        <title>101 Dothideomycetes genomes: a test case for predicting lifestyles and emergence of pathogens.</title>
        <authorList>
            <person name="Haridas S."/>
            <person name="Albert R."/>
            <person name="Binder M."/>
            <person name="Bloem J."/>
            <person name="Labutti K."/>
            <person name="Salamov A."/>
            <person name="Andreopoulos B."/>
            <person name="Baker S."/>
            <person name="Barry K."/>
            <person name="Bills G."/>
            <person name="Bluhm B."/>
            <person name="Cannon C."/>
            <person name="Castanera R."/>
            <person name="Culley D."/>
            <person name="Daum C."/>
            <person name="Ezra D."/>
            <person name="Gonzalez J."/>
            <person name="Henrissat B."/>
            <person name="Kuo A."/>
            <person name="Liang C."/>
            <person name="Lipzen A."/>
            <person name="Lutzoni F."/>
            <person name="Magnuson J."/>
            <person name="Mondo S."/>
            <person name="Nolan M."/>
            <person name="Ohm R."/>
            <person name="Pangilinan J."/>
            <person name="Park H.-J."/>
            <person name="Ramirez L."/>
            <person name="Alfaro M."/>
            <person name="Sun H."/>
            <person name="Tritt A."/>
            <person name="Yoshinaga Y."/>
            <person name="Zwiers L.-H."/>
            <person name="Turgeon B."/>
            <person name="Goodwin S."/>
            <person name="Spatafora J."/>
            <person name="Crous P."/>
            <person name="Grigoriev I."/>
        </authorList>
    </citation>
    <scope>NUCLEOTIDE SEQUENCE</scope>
    <source>
        <strain evidence="8">CBS 480.64</strain>
    </source>
</reference>
<evidence type="ECO:0000259" key="6">
    <source>
        <dbReference type="Pfam" id="PF08161"/>
    </source>
</evidence>
<keyword evidence="9" id="KW-1185">Reference proteome</keyword>
<evidence type="ECO:0000256" key="3">
    <source>
        <dbReference type="ARBA" id="ARBA00023242"/>
    </source>
</evidence>
<feature type="compositionally biased region" description="Acidic residues" evidence="5">
    <location>
        <begin position="1091"/>
        <end position="1103"/>
    </location>
</feature>
<comment type="subcellular location">
    <subcellularLocation>
        <location evidence="1">Nucleus</location>
    </subcellularLocation>
</comment>
<proteinExistence type="inferred from homology"/>
<feature type="compositionally biased region" description="Basic residues" evidence="5">
    <location>
        <begin position="980"/>
        <end position="990"/>
    </location>
</feature>
<gene>
    <name evidence="8" type="ORF">K470DRAFT_255823</name>
</gene>
<keyword evidence="4" id="KW-0175">Coiled coil</keyword>
<dbReference type="InterPro" id="IPR057860">
    <property type="entry name" value="HEAT_RRP12_N"/>
</dbReference>
<accession>A0A6A7C790</accession>
<keyword evidence="3" id="KW-0539">Nucleus</keyword>
<dbReference type="PANTHER" id="PTHR48287">
    <property type="entry name" value="ARM REPEAT SUPERFAMILY PROTEIN"/>
    <property type="match status" value="1"/>
</dbReference>
<dbReference type="GO" id="GO:0005634">
    <property type="term" value="C:nucleus"/>
    <property type="evidence" value="ECO:0007669"/>
    <property type="project" value="UniProtKB-SubCell"/>
</dbReference>
<dbReference type="Proteomes" id="UP000799421">
    <property type="component" value="Unassembled WGS sequence"/>
</dbReference>
<feature type="region of interest" description="Disordered" evidence="5">
    <location>
        <begin position="1084"/>
        <end position="1112"/>
    </location>
</feature>
<dbReference type="InterPro" id="IPR016024">
    <property type="entry name" value="ARM-type_fold"/>
</dbReference>
<evidence type="ECO:0000259" key="7">
    <source>
        <dbReference type="Pfam" id="PF25772"/>
    </source>
</evidence>
<dbReference type="PANTHER" id="PTHR48287:SF1">
    <property type="entry name" value="ARM REPEAT SUPERFAMILY PROTEIN"/>
    <property type="match status" value="1"/>
</dbReference>
<protein>
    <submittedName>
        <fullName evidence="8">NUC173-domain-containing protein</fullName>
    </submittedName>
</protein>
<dbReference type="InterPro" id="IPR011989">
    <property type="entry name" value="ARM-like"/>
</dbReference>
<sequence>MSLEEKLEKIRSSPKLQNQQQTAVVLSAVEDTLRHQQNSPTPTAYFAALLSLLGQFITEDGVSNKEMAHAVVYLLDLVTGHVPPPLLRSKFAQVLPQLIPALEHPETEAPLLRACIGCVESLLDVQDAQAWSLMERDTSPRWAIQELQRLALDRRPKVRKRALEALAKVLGNLPPSPSLDHPVTDMCAEIAMQNLRNEVEEASRKKSKQKLDENQNSSDLMRALQLVKVIAATRNGWPSRKSDVLCQILLGISRGNSEFLTMIAFQVFEVLFAGMADEVSSGKLFRLLDSVKDLQPSETDTQLVPPWIAVLSRGYDVAAQTEPEETFAKLPDMINLIASFLKSPSHNIRISASECLISLLNTCVPDQVVQEPSIMDEKTLEKVAKTLQGLLSVKYQTAWMEVFNVMSTAFDVLKWQSHPLLNGVVQTIGDLRSNDSFTGKKEADAVLGAAIRAIGPDHVLDILPLNLARTVPGQHGRVWLLPLLRDYVSNTRLSHFRKELYPLSEVMFQRVLGQKEKTMETKIYETVVNQIWACLPGYCDLPLDLIEAFDHTFAEQLSNLLYQLPQLRADICRGLQNLVDSNVAVVDQEEEYVNLVSKAQARENINHLAKFTGSLLAVLFNVYSQTLPQGRGKLLQCINSYLSITPETELMESFQNVANALEKTVAGPEEKKPGSSMPPTSHALLDLIITMSVHLPRQSFGMLFNMAANFINSQTDTQLQKKAYKLIPRLSESPIGRQALKERTDELQQLLLAAGEKALPATKKDRLTAISRIIPTLPSTDLHFIPSILSEVVISTKEVNEKARTTAFVLLVSMGTRMAEGGTIDNTKTPNINATTPTTTASLQEYITMVSGGLAGDPHTISASVTCLSRLLFEFQTQLSRDTITKLVQTMDLFLTSKNREIVRSVLGFVKVCVLSLPVDLMTPRLETLIPNLITWSHEHKAHFKAKVKHIFERMIRRFGVETVEKYTPETDKKLITNIRKTRERKKRNRNKDDDGTEEIRRPRGKFESEYDEAMYASSEEDEEEESEEDEHQTKAGGRQYIIADDDEPLDLLSRKALAHVSSTKPTGKVALRDKKRDAKTDLDGKLVINEDPDEDEVMDFDNEGNLLDGKAGGGTNAYLDALNSKDAPRRGQKGRLKFGNKPARDELDEEMADEVEMKQVGKSVMRRGLGVDKRRGVTGQQRGGGIRKRGQSFRHGLQSKRGRGRR</sequence>
<dbReference type="Pfam" id="PF25772">
    <property type="entry name" value="HEAT_RRP12_N"/>
    <property type="match status" value="1"/>
</dbReference>
<feature type="compositionally biased region" description="Acidic residues" evidence="5">
    <location>
        <begin position="1019"/>
        <end position="1031"/>
    </location>
</feature>
<dbReference type="SUPFAM" id="SSF48371">
    <property type="entry name" value="ARM repeat"/>
    <property type="match status" value="1"/>
</dbReference>
<feature type="coiled-coil region" evidence="4">
    <location>
        <begin position="185"/>
        <end position="212"/>
    </location>
</feature>
<dbReference type="Pfam" id="PF08161">
    <property type="entry name" value="RRP12_HEAT"/>
    <property type="match status" value="1"/>
</dbReference>
<dbReference type="InterPro" id="IPR012978">
    <property type="entry name" value="HEAT_RRP12"/>
</dbReference>
<organism evidence="8 9">
    <name type="scientific">Piedraia hortae CBS 480.64</name>
    <dbReference type="NCBI Taxonomy" id="1314780"/>
    <lineage>
        <taxon>Eukaryota</taxon>
        <taxon>Fungi</taxon>
        <taxon>Dikarya</taxon>
        <taxon>Ascomycota</taxon>
        <taxon>Pezizomycotina</taxon>
        <taxon>Dothideomycetes</taxon>
        <taxon>Dothideomycetidae</taxon>
        <taxon>Capnodiales</taxon>
        <taxon>Piedraiaceae</taxon>
        <taxon>Piedraia</taxon>
    </lineage>
</organism>
<dbReference type="InterPro" id="IPR052087">
    <property type="entry name" value="RRP12"/>
</dbReference>
<dbReference type="OrthoDB" id="2192888at2759"/>
<evidence type="ECO:0000256" key="2">
    <source>
        <dbReference type="ARBA" id="ARBA00007690"/>
    </source>
</evidence>
<feature type="compositionally biased region" description="Basic residues" evidence="5">
    <location>
        <begin position="1186"/>
        <end position="1207"/>
    </location>
</feature>
<feature type="region of interest" description="Disordered" evidence="5">
    <location>
        <begin position="976"/>
        <end position="1042"/>
    </location>
</feature>
<evidence type="ECO:0000256" key="4">
    <source>
        <dbReference type="SAM" id="Coils"/>
    </source>
</evidence>
<evidence type="ECO:0000313" key="9">
    <source>
        <dbReference type="Proteomes" id="UP000799421"/>
    </source>
</evidence>
<evidence type="ECO:0000313" key="8">
    <source>
        <dbReference type="EMBL" id="KAF2862538.1"/>
    </source>
</evidence>
<comment type="similarity">
    <text evidence="2">Belongs to the RRP12 family.</text>
</comment>
<feature type="domain" description="RRP12 HEAT" evidence="6">
    <location>
        <begin position="343"/>
        <end position="626"/>
    </location>
</feature>
<evidence type="ECO:0000256" key="1">
    <source>
        <dbReference type="ARBA" id="ARBA00004123"/>
    </source>
</evidence>
<feature type="compositionally biased region" description="Basic and acidic residues" evidence="5">
    <location>
        <begin position="991"/>
        <end position="1009"/>
    </location>
</feature>
<evidence type="ECO:0000256" key="5">
    <source>
        <dbReference type="SAM" id="MobiDB-lite"/>
    </source>
</evidence>
<dbReference type="Gene3D" id="1.25.10.10">
    <property type="entry name" value="Leucine-rich Repeat Variant"/>
    <property type="match status" value="1"/>
</dbReference>
<dbReference type="EMBL" id="MU005965">
    <property type="protein sequence ID" value="KAF2862538.1"/>
    <property type="molecule type" value="Genomic_DNA"/>
</dbReference>
<feature type="domain" description="RRP12 N-terminal HEAT" evidence="7">
    <location>
        <begin position="11"/>
        <end position="207"/>
    </location>
</feature>